<name>A0ABQ0GVZ6_9HYPH</name>
<dbReference type="SUPFAM" id="SSF53448">
    <property type="entry name" value="Nucleotide-diphospho-sugar transferases"/>
    <property type="match status" value="1"/>
</dbReference>
<dbReference type="Gene3D" id="3.90.550.10">
    <property type="entry name" value="Spore Coat Polysaccharide Biosynthesis Protein SpsA, Chain A"/>
    <property type="match status" value="1"/>
</dbReference>
<protein>
    <submittedName>
        <fullName evidence="2">Glycosyltransferase family A protein</fullName>
    </submittedName>
</protein>
<feature type="domain" description="Glycosyltransferase 2-like" evidence="1">
    <location>
        <begin position="6"/>
        <end position="130"/>
    </location>
</feature>
<dbReference type="PANTHER" id="PTHR43685">
    <property type="entry name" value="GLYCOSYLTRANSFERASE"/>
    <property type="match status" value="1"/>
</dbReference>
<keyword evidence="3" id="KW-1185">Reference proteome</keyword>
<gene>
    <name evidence="2" type="ORF">PPNSA23_07940</name>
</gene>
<dbReference type="PANTHER" id="PTHR43685:SF2">
    <property type="entry name" value="GLYCOSYLTRANSFERASE 2-LIKE DOMAIN-CONTAINING PROTEIN"/>
    <property type="match status" value="1"/>
</dbReference>
<evidence type="ECO:0000313" key="3">
    <source>
        <dbReference type="Proteomes" id="UP001628091"/>
    </source>
</evidence>
<dbReference type="EMBL" id="BAAFZP010000001">
    <property type="protein sequence ID" value="GAB1580851.1"/>
    <property type="molecule type" value="Genomic_DNA"/>
</dbReference>
<reference evidence="2 3" key="1">
    <citation type="submission" date="2024-10" db="EMBL/GenBank/DDBJ databases">
        <title>Isolation, draft genome sequencing and identification of Phyllobacterium sp. NSA23, isolated from leaf soil.</title>
        <authorList>
            <person name="Akita H."/>
        </authorList>
    </citation>
    <scope>NUCLEOTIDE SEQUENCE [LARGE SCALE GENOMIC DNA]</scope>
    <source>
        <strain evidence="2 3">NSA23</strain>
    </source>
</reference>
<dbReference type="Pfam" id="PF00535">
    <property type="entry name" value="Glycos_transf_2"/>
    <property type="match status" value="1"/>
</dbReference>
<dbReference type="Proteomes" id="UP001628091">
    <property type="component" value="Unassembled WGS sequence"/>
</dbReference>
<dbReference type="InterPro" id="IPR001173">
    <property type="entry name" value="Glyco_trans_2-like"/>
</dbReference>
<sequence>MSSVDVLIPNYNYGRYLRACADSVLSQDIDLRLLIIDNASTDDSAQVAREIAAGDPRVELRLRRENLGPHSSFNEGIDWAQGDYFLLLFADDFLVPGALRRAAAVMDREPGVAFTYGRDVAIEGDAPIPDIGPQQADVSYRLHQSRTFIERFCRLGVFQIPGPSIIIRTSIQKRAGYYRPELPHSDDYHLWLRLALYGRIAELDCIQAGIRSHGANRSSELRARQIMHILHTAEAAERFFTHEGRNMPDAAHLRRLARRGIAERAYWSAFSHIQRGDPGALELLKLAFRLRPQTAILPPLGYLLRRPDTIRRIKAAFRIGRIPDTRLA</sequence>
<dbReference type="InterPro" id="IPR050834">
    <property type="entry name" value="Glycosyltransf_2"/>
</dbReference>
<organism evidence="2 3">
    <name type="scientific">Phyllobacterium phragmitis</name>
    <dbReference type="NCBI Taxonomy" id="2670329"/>
    <lineage>
        <taxon>Bacteria</taxon>
        <taxon>Pseudomonadati</taxon>
        <taxon>Pseudomonadota</taxon>
        <taxon>Alphaproteobacteria</taxon>
        <taxon>Hyphomicrobiales</taxon>
        <taxon>Phyllobacteriaceae</taxon>
        <taxon>Phyllobacterium</taxon>
    </lineage>
</organism>
<dbReference type="RefSeq" id="WP_407863781.1">
    <property type="nucleotide sequence ID" value="NZ_BAAFZP010000001.1"/>
</dbReference>
<comment type="caution">
    <text evidence="2">The sequence shown here is derived from an EMBL/GenBank/DDBJ whole genome shotgun (WGS) entry which is preliminary data.</text>
</comment>
<accession>A0ABQ0GVZ6</accession>
<dbReference type="InterPro" id="IPR029044">
    <property type="entry name" value="Nucleotide-diphossugar_trans"/>
</dbReference>
<evidence type="ECO:0000313" key="2">
    <source>
        <dbReference type="EMBL" id="GAB1580851.1"/>
    </source>
</evidence>
<evidence type="ECO:0000259" key="1">
    <source>
        <dbReference type="Pfam" id="PF00535"/>
    </source>
</evidence>
<proteinExistence type="predicted"/>